<proteinExistence type="predicted"/>
<accession>A0AAX6HX51</accession>
<name>A0AAX6HX51_IRIPA</name>
<dbReference type="EMBL" id="JANAVB010006397">
    <property type="protein sequence ID" value="KAJ6845064.1"/>
    <property type="molecule type" value="Genomic_DNA"/>
</dbReference>
<evidence type="ECO:0000313" key="1">
    <source>
        <dbReference type="EMBL" id="KAJ6845064.1"/>
    </source>
</evidence>
<reference evidence="1" key="2">
    <citation type="submission" date="2023-04" db="EMBL/GenBank/DDBJ databases">
        <authorList>
            <person name="Bruccoleri R.E."/>
            <person name="Oakeley E.J."/>
            <person name="Faust A.-M."/>
            <person name="Dessus-Babus S."/>
            <person name="Altorfer M."/>
            <person name="Burckhardt D."/>
            <person name="Oertli M."/>
            <person name="Naumann U."/>
            <person name="Petersen F."/>
            <person name="Wong J."/>
        </authorList>
    </citation>
    <scope>NUCLEOTIDE SEQUENCE</scope>
    <source>
        <strain evidence="1">GSM-AAB239-AS_SAM_17_03QT</strain>
        <tissue evidence="1">Leaf</tissue>
    </source>
</reference>
<gene>
    <name evidence="1" type="ORF">M6B38_290240</name>
</gene>
<dbReference type="AlphaFoldDB" id="A0AAX6HX51"/>
<dbReference type="Proteomes" id="UP001140949">
    <property type="component" value="Unassembled WGS sequence"/>
</dbReference>
<organism evidence="1 2">
    <name type="scientific">Iris pallida</name>
    <name type="common">Sweet iris</name>
    <dbReference type="NCBI Taxonomy" id="29817"/>
    <lineage>
        <taxon>Eukaryota</taxon>
        <taxon>Viridiplantae</taxon>
        <taxon>Streptophyta</taxon>
        <taxon>Embryophyta</taxon>
        <taxon>Tracheophyta</taxon>
        <taxon>Spermatophyta</taxon>
        <taxon>Magnoliopsida</taxon>
        <taxon>Liliopsida</taxon>
        <taxon>Asparagales</taxon>
        <taxon>Iridaceae</taxon>
        <taxon>Iridoideae</taxon>
        <taxon>Irideae</taxon>
        <taxon>Iris</taxon>
    </lineage>
</organism>
<evidence type="ECO:0000313" key="2">
    <source>
        <dbReference type="Proteomes" id="UP001140949"/>
    </source>
</evidence>
<comment type="caution">
    <text evidence="1">The sequence shown here is derived from an EMBL/GenBank/DDBJ whole genome shotgun (WGS) entry which is preliminary data.</text>
</comment>
<protein>
    <submittedName>
        <fullName evidence="1">Uncharacterized protein</fullName>
    </submittedName>
</protein>
<keyword evidence="2" id="KW-1185">Reference proteome</keyword>
<sequence length="29" mass="3469">MSGGKIVLPHDDELFQRWWIVIFLAANRR</sequence>
<reference evidence="1" key="1">
    <citation type="journal article" date="2023" name="GigaByte">
        <title>Genome assembly of the bearded iris, Iris pallida Lam.</title>
        <authorList>
            <person name="Bruccoleri R.E."/>
            <person name="Oakeley E.J."/>
            <person name="Faust A.M.E."/>
            <person name="Altorfer M."/>
            <person name="Dessus-Babus S."/>
            <person name="Burckhardt D."/>
            <person name="Oertli M."/>
            <person name="Naumann U."/>
            <person name="Petersen F."/>
            <person name="Wong J."/>
        </authorList>
    </citation>
    <scope>NUCLEOTIDE SEQUENCE</scope>
    <source>
        <strain evidence="1">GSM-AAB239-AS_SAM_17_03QT</strain>
    </source>
</reference>